<dbReference type="EMBL" id="RCUV01000007">
    <property type="protein sequence ID" value="RLP71736.1"/>
    <property type="molecule type" value="Genomic_DNA"/>
</dbReference>
<dbReference type="AlphaFoldDB" id="A0A3L6ZUS4"/>
<feature type="transmembrane region" description="Helical" evidence="7">
    <location>
        <begin position="380"/>
        <end position="404"/>
    </location>
</feature>
<reference evidence="9 10" key="1">
    <citation type="submission" date="2018-10" db="EMBL/GenBank/DDBJ databases">
        <authorList>
            <person name="Li J."/>
        </authorList>
    </citation>
    <scope>NUCLEOTIDE SEQUENCE [LARGE SCALE GENOMIC DNA]</scope>
    <source>
        <strain evidence="9 10">CCTCC AB209002</strain>
    </source>
</reference>
<comment type="caution">
    <text evidence="9">The sequence shown here is derived from an EMBL/GenBank/DDBJ whole genome shotgun (WGS) entry which is preliminary data.</text>
</comment>
<organism evidence="9 10">
    <name type="scientific">Mycetocola manganoxydans</name>
    <dbReference type="NCBI Taxonomy" id="699879"/>
    <lineage>
        <taxon>Bacteria</taxon>
        <taxon>Bacillati</taxon>
        <taxon>Actinomycetota</taxon>
        <taxon>Actinomycetes</taxon>
        <taxon>Micrococcales</taxon>
        <taxon>Microbacteriaceae</taxon>
        <taxon>Mycetocola</taxon>
    </lineage>
</organism>
<dbReference type="Pfam" id="PF02687">
    <property type="entry name" value="FtsX"/>
    <property type="match status" value="2"/>
</dbReference>
<feature type="transmembrane region" description="Helical" evidence="7">
    <location>
        <begin position="202"/>
        <end position="222"/>
    </location>
</feature>
<name>A0A3L6ZUS4_9MICO</name>
<accession>A0A3L6ZUS4</accession>
<evidence type="ECO:0000256" key="5">
    <source>
        <dbReference type="ARBA" id="ARBA00023136"/>
    </source>
</evidence>
<dbReference type="GO" id="GO:0005886">
    <property type="term" value="C:plasma membrane"/>
    <property type="evidence" value="ECO:0007669"/>
    <property type="project" value="UniProtKB-SubCell"/>
</dbReference>
<sequence length="463" mass="47240">MRMRLGDYTASILVTMLSSAFGVLLLQGTSVLTTIISGDDIAQKESVQVALSLVSVIFFAIAVYVGGVVTANTVGTVIAGRTRVIALYRLVGASASSLRRAVAADGLLVGVVGSVLGLAVASILTPVSVSIGVATDAIPSARYDLFPVILAVPVLAVVLVTWLASWVGSRRILEVTPIQAGAAAVEPSREDIASHPVRNAGAFILIGVGVLLLAGGIALGMVNMLGVLVAMLGGILSFTGVVLGAPLFLPAILRSTGRMLGSGPAAKVAAANAVRNPARSTRATIGVVIGVTLVTMFAVASQGYVDMIMKGREAYPADYQGIDETLAVTIGVFAVLFGFSALIAAVGMVNNLSLSVLQRTREIGLLRALGFTRTQIRRMILAESVQMTVAAVGFGLVLGILYGWAGAQSLLGSILGGGFMLPSVPWLVVLGAIVAAAALSTAASIAPSRRATRISPVAALAVE</sequence>
<evidence type="ECO:0000313" key="10">
    <source>
        <dbReference type="Proteomes" id="UP000270299"/>
    </source>
</evidence>
<feature type="transmembrane region" description="Helical" evidence="7">
    <location>
        <begin position="145"/>
        <end position="164"/>
    </location>
</feature>
<feature type="transmembrane region" description="Helical" evidence="7">
    <location>
        <begin position="424"/>
        <end position="446"/>
    </location>
</feature>
<keyword evidence="10" id="KW-1185">Reference proteome</keyword>
<feature type="transmembrane region" description="Helical" evidence="7">
    <location>
        <begin position="228"/>
        <end position="249"/>
    </location>
</feature>
<keyword evidence="5 7" id="KW-0472">Membrane</keyword>
<gene>
    <name evidence="9" type="ORF">D9V29_07745</name>
</gene>
<keyword evidence="3 7" id="KW-0812">Transmembrane</keyword>
<keyword evidence="2" id="KW-1003">Cell membrane</keyword>
<evidence type="ECO:0000256" key="4">
    <source>
        <dbReference type="ARBA" id="ARBA00022989"/>
    </source>
</evidence>
<dbReference type="RefSeq" id="WP_121672756.1">
    <property type="nucleotide sequence ID" value="NZ_BMXM01000001.1"/>
</dbReference>
<dbReference type="PANTHER" id="PTHR30572:SF4">
    <property type="entry name" value="ABC TRANSPORTER PERMEASE YTRF"/>
    <property type="match status" value="1"/>
</dbReference>
<evidence type="ECO:0000256" key="3">
    <source>
        <dbReference type="ARBA" id="ARBA00022692"/>
    </source>
</evidence>
<evidence type="ECO:0000256" key="1">
    <source>
        <dbReference type="ARBA" id="ARBA00004651"/>
    </source>
</evidence>
<evidence type="ECO:0000256" key="2">
    <source>
        <dbReference type="ARBA" id="ARBA00022475"/>
    </source>
</evidence>
<feature type="domain" description="ABC3 transporter permease C-terminal" evidence="8">
    <location>
        <begin position="335"/>
        <end position="456"/>
    </location>
</feature>
<feature type="transmembrane region" description="Helical" evidence="7">
    <location>
        <begin position="12"/>
        <end position="36"/>
    </location>
</feature>
<feature type="transmembrane region" description="Helical" evidence="7">
    <location>
        <begin position="56"/>
        <end position="80"/>
    </location>
</feature>
<evidence type="ECO:0000256" key="6">
    <source>
        <dbReference type="ARBA" id="ARBA00038076"/>
    </source>
</evidence>
<feature type="transmembrane region" description="Helical" evidence="7">
    <location>
        <begin position="325"/>
        <end position="349"/>
    </location>
</feature>
<feature type="domain" description="ABC3 transporter permease C-terminal" evidence="8">
    <location>
        <begin position="57"/>
        <end position="175"/>
    </location>
</feature>
<comment type="similarity">
    <text evidence="6">Belongs to the ABC-4 integral membrane protein family.</text>
</comment>
<comment type="subcellular location">
    <subcellularLocation>
        <location evidence="1">Cell membrane</location>
        <topology evidence="1">Multi-pass membrane protein</topology>
    </subcellularLocation>
</comment>
<evidence type="ECO:0000313" key="9">
    <source>
        <dbReference type="EMBL" id="RLP71736.1"/>
    </source>
</evidence>
<dbReference type="OrthoDB" id="9780560at2"/>
<keyword evidence="4 7" id="KW-1133">Transmembrane helix</keyword>
<protein>
    <submittedName>
        <fullName evidence="9">FtsX-like permease family protein</fullName>
    </submittedName>
</protein>
<feature type="transmembrane region" description="Helical" evidence="7">
    <location>
        <begin position="285"/>
        <end position="305"/>
    </location>
</feature>
<evidence type="ECO:0000256" key="7">
    <source>
        <dbReference type="SAM" id="Phobius"/>
    </source>
</evidence>
<dbReference type="PANTHER" id="PTHR30572">
    <property type="entry name" value="MEMBRANE COMPONENT OF TRANSPORTER-RELATED"/>
    <property type="match status" value="1"/>
</dbReference>
<dbReference type="InterPro" id="IPR050250">
    <property type="entry name" value="Macrolide_Exporter_MacB"/>
</dbReference>
<dbReference type="InterPro" id="IPR003838">
    <property type="entry name" value="ABC3_permease_C"/>
</dbReference>
<evidence type="ECO:0000259" key="8">
    <source>
        <dbReference type="Pfam" id="PF02687"/>
    </source>
</evidence>
<dbReference type="GO" id="GO:0022857">
    <property type="term" value="F:transmembrane transporter activity"/>
    <property type="evidence" value="ECO:0007669"/>
    <property type="project" value="TreeGrafter"/>
</dbReference>
<proteinExistence type="inferred from homology"/>
<feature type="transmembrane region" description="Helical" evidence="7">
    <location>
        <begin position="101"/>
        <end position="125"/>
    </location>
</feature>
<dbReference type="Proteomes" id="UP000270299">
    <property type="component" value="Unassembled WGS sequence"/>
</dbReference>